<dbReference type="Gene3D" id="1.10.150.650">
    <property type="match status" value="1"/>
</dbReference>
<evidence type="ECO:0000313" key="2">
    <source>
        <dbReference type="EMBL" id="WBL35974.1"/>
    </source>
</evidence>
<sequence>MAVGDFHLHSTASDGVQTPTWVMERAAANGVRVLSLTDHDTTDGLAEAAAAASRLGLRLIPGVEISTEVGKADVHLLGFGFDPSGPRLQEFFRWQREGRLARVEKIVGILRDHGMPLETKRVLEIAGEATVGRPHVARALVEKGYVASVQEAFDLWLGNGKPADVNREKLDPQDAIAIIHEHGGVVFVAHPVFIGEDYVEVIRMLRGLGADGIETYYKHYPPETVAQHAALAQELGMAASGGSDFHGLGNPDDRDIGDIPFPEERVREFVDFIDANCACGAIEV</sequence>
<dbReference type="CDD" id="cd07438">
    <property type="entry name" value="PHP_HisPPase_AMP"/>
    <property type="match status" value="1"/>
</dbReference>
<dbReference type="Proteomes" id="UP001212803">
    <property type="component" value="Chromosome"/>
</dbReference>
<evidence type="ECO:0000259" key="1">
    <source>
        <dbReference type="SMART" id="SM00481"/>
    </source>
</evidence>
<dbReference type="InterPro" id="IPR004013">
    <property type="entry name" value="PHP_dom"/>
</dbReference>
<dbReference type="InterPro" id="IPR052018">
    <property type="entry name" value="PHP_domain"/>
</dbReference>
<dbReference type="EMBL" id="CP115149">
    <property type="protein sequence ID" value="WBL35974.1"/>
    <property type="molecule type" value="Genomic_DNA"/>
</dbReference>
<proteinExistence type="predicted"/>
<dbReference type="PANTHER" id="PTHR42924">
    <property type="entry name" value="EXONUCLEASE"/>
    <property type="match status" value="1"/>
</dbReference>
<reference evidence="2 3" key="1">
    <citation type="journal article" date="2023" name="ISME J.">
        <title>Thermophilic Dehalococcoidia with unusual traits shed light on an unexpected past.</title>
        <authorList>
            <person name="Palmer M."/>
            <person name="Covington J.K."/>
            <person name="Zhou E.M."/>
            <person name="Thomas S.C."/>
            <person name="Habib N."/>
            <person name="Seymour C.O."/>
            <person name="Lai D."/>
            <person name="Johnston J."/>
            <person name="Hashimi A."/>
            <person name="Jiao J.Y."/>
            <person name="Muok A.R."/>
            <person name="Liu L."/>
            <person name="Xian W.D."/>
            <person name="Zhi X.Y."/>
            <person name="Li M.M."/>
            <person name="Silva L.P."/>
            <person name="Bowen B.P."/>
            <person name="Louie K."/>
            <person name="Briegel A."/>
            <person name="Pett-Ridge J."/>
            <person name="Weber P.K."/>
            <person name="Tocheva E.I."/>
            <person name="Woyke T."/>
            <person name="Northen T.R."/>
            <person name="Mayali X."/>
            <person name="Li W.J."/>
            <person name="Hedlund B.P."/>
        </authorList>
    </citation>
    <scope>NUCLEOTIDE SEQUENCE [LARGE SCALE GENOMIC DNA]</scope>
    <source>
        <strain evidence="2 3">YIM 72310</strain>
    </source>
</reference>
<keyword evidence="3" id="KW-1185">Reference proteome</keyword>
<feature type="domain" description="Polymerase/histidinol phosphatase N-terminal" evidence="1">
    <location>
        <begin position="4"/>
        <end position="69"/>
    </location>
</feature>
<dbReference type="SMART" id="SM00481">
    <property type="entry name" value="POLIIIAc"/>
    <property type="match status" value="1"/>
</dbReference>
<evidence type="ECO:0000313" key="3">
    <source>
        <dbReference type="Proteomes" id="UP001212803"/>
    </source>
</evidence>
<organism evidence="2 3">
    <name type="scientific">Tepidiforma flava</name>
    <dbReference type="NCBI Taxonomy" id="3004094"/>
    <lineage>
        <taxon>Bacteria</taxon>
        <taxon>Bacillati</taxon>
        <taxon>Chloroflexota</taxon>
        <taxon>Tepidiformia</taxon>
        <taxon>Tepidiformales</taxon>
        <taxon>Tepidiformaceae</taxon>
        <taxon>Tepidiforma</taxon>
    </lineage>
</organism>
<gene>
    <name evidence="2" type="ORF">O0235_14590</name>
</gene>
<dbReference type="RefSeq" id="WP_270056499.1">
    <property type="nucleotide sequence ID" value="NZ_CP115149.1"/>
</dbReference>
<dbReference type="PANTHER" id="PTHR42924:SF3">
    <property type="entry name" value="POLYMERASE_HISTIDINOL PHOSPHATASE N-TERMINAL DOMAIN-CONTAINING PROTEIN"/>
    <property type="match status" value="1"/>
</dbReference>
<dbReference type="InterPro" id="IPR016195">
    <property type="entry name" value="Pol/histidinol_Pase-like"/>
</dbReference>
<dbReference type="Gene3D" id="3.20.20.140">
    <property type="entry name" value="Metal-dependent hydrolases"/>
    <property type="match status" value="1"/>
</dbReference>
<dbReference type="SUPFAM" id="SSF89550">
    <property type="entry name" value="PHP domain-like"/>
    <property type="match status" value="1"/>
</dbReference>
<dbReference type="Pfam" id="PF02811">
    <property type="entry name" value="PHP"/>
    <property type="match status" value="1"/>
</dbReference>
<name>A0ABY7M7H7_9CHLR</name>
<dbReference type="InterPro" id="IPR003141">
    <property type="entry name" value="Pol/His_phosphatase_N"/>
</dbReference>
<accession>A0ABY7M7H7</accession>
<protein>
    <submittedName>
        <fullName evidence="2">PHP domain-containing protein</fullName>
    </submittedName>
</protein>